<accession>A0A6N8UDF2</accession>
<dbReference type="InterPro" id="IPR010461">
    <property type="entry name" value="ComK"/>
</dbReference>
<dbReference type="Proteomes" id="UP000434036">
    <property type="component" value="Unassembled WGS sequence"/>
</dbReference>
<keyword evidence="2" id="KW-1185">Reference proteome</keyword>
<dbReference type="AlphaFoldDB" id="A0A6N8UDF2"/>
<evidence type="ECO:0000313" key="2">
    <source>
        <dbReference type="Proteomes" id="UP000434036"/>
    </source>
</evidence>
<comment type="caution">
    <text evidence="1">The sequence shown here is derived from an EMBL/GenBank/DDBJ whole genome shotgun (WGS) entry which is preliminary data.</text>
</comment>
<gene>
    <name evidence="1" type="ORF">GSF08_11030</name>
</gene>
<name>A0A6N8UDF2_9FIRM</name>
<sequence>MILYIKELDAERCLIVLDNQNRYEYYENKMEVLLERLCLSYGFTLQGGKRAVAAYLRIKRMVPICLSAEQSYMLFPIIDHAAHQRIWFNYAWIETHIHVDHCCTVRFRNGEELQCSVSKRVFQKQLDRCYFYLYLRYCLLNRR</sequence>
<dbReference type="Pfam" id="PF06338">
    <property type="entry name" value="ComK"/>
    <property type="match status" value="1"/>
</dbReference>
<evidence type="ECO:0000313" key="1">
    <source>
        <dbReference type="EMBL" id="MXQ74459.1"/>
    </source>
</evidence>
<protein>
    <recommendedName>
        <fullName evidence="3">Competence protein ComK</fullName>
    </recommendedName>
</protein>
<dbReference type="EMBL" id="WUUQ01000007">
    <property type="protein sequence ID" value="MXQ74459.1"/>
    <property type="molecule type" value="Genomic_DNA"/>
</dbReference>
<proteinExistence type="predicted"/>
<reference evidence="1 2" key="1">
    <citation type="submission" date="2019-12" db="EMBL/GenBank/DDBJ databases">
        <authorList>
            <person name="Yang R."/>
        </authorList>
    </citation>
    <scope>NUCLEOTIDE SEQUENCE [LARGE SCALE GENOMIC DNA]</scope>
    <source>
        <strain evidence="1 2">DONG20-135</strain>
    </source>
</reference>
<dbReference type="RefSeq" id="WP_160625845.1">
    <property type="nucleotide sequence ID" value="NZ_WUUQ01000007.1"/>
</dbReference>
<evidence type="ECO:0008006" key="3">
    <source>
        <dbReference type="Google" id="ProtNLM"/>
    </source>
</evidence>
<dbReference type="GO" id="GO:0030420">
    <property type="term" value="P:establishment of competence for transformation"/>
    <property type="evidence" value="ECO:0007669"/>
    <property type="project" value="InterPro"/>
</dbReference>
<organism evidence="1 2">
    <name type="scientific">Copranaerobaculum intestinale</name>
    <dbReference type="NCBI Taxonomy" id="2692629"/>
    <lineage>
        <taxon>Bacteria</taxon>
        <taxon>Bacillati</taxon>
        <taxon>Bacillota</taxon>
        <taxon>Erysipelotrichia</taxon>
        <taxon>Erysipelotrichales</taxon>
        <taxon>Erysipelotrichaceae</taxon>
        <taxon>Copranaerobaculum</taxon>
    </lineage>
</organism>
<reference evidence="1 2" key="2">
    <citation type="submission" date="2020-01" db="EMBL/GenBank/DDBJ databases">
        <title>Clostridiaceae sp. nov. isolated from the gut of human by culturomics.</title>
        <authorList>
            <person name="Chang Y."/>
        </authorList>
    </citation>
    <scope>NUCLEOTIDE SEQUENCE [LARGE SCALE GENOMIC DNA]</scope>
    <source>
        <strain evidence="1 2">DONG20-135</strain>
    </source>
</reference>